<dbReference type="GO" id="GO:0043709">
    <property type="term" value="P:cell adhesion involved in single-species biofilm formation"/>
    <property type="evidence" value="ECO:0007669"/>
    <property type="project" value="TreeGrafter"/>
</dbReference>
<feature type="transmembrane region" description="Helical" evidence="1">
    <location>
        <begin position="12"/>
        <end position="33"/>
    </location>
</feature>
<dbReference type="InterPro" id="IPR048430">
    <property type="entry name" value="MASE9"/>
</dbReference>
<dbReference type="GO" id="GO:1902201">
    <property type="term" value="P:negative regulation of bacterial-type flagellum-dependent cell motility"/>
    <property type="evidence" value="ECO:0007669"/>
    <property type="project" value="TreeGrafter"/>
</dbReference>
<feature type="transmembrane region" description="Helical" evidence="1">
    <location>
        <begin position="39"/>
        <end position="56"/>
    </location>
</feature>
<dbReference type="EMBL" id="FOYM01000009">
    <property type="protein sequence ID" value="SFR03650.1"/>
    <property type="molecule type" value="Genomic_DNA"/>
</dbReference>
<organism evidence="3 4">
    <name type="scientific">Desulfoscipio geothermicus DSM 3669</name>
    <dbReference type="NCBI Taxonomy" id="1121426"/>
    <lineage>
        <taxon>Bacteria</taxon>
        <taxon>Bacillati</taxon>
        <taxon>Bacillota</taxon>
        <taxon>Clostridia</taxon>
        <taxon>Eubacteriales</taxon>
        <taxon>Desulfallaceae</taxon>
        <taxon>Desulfoscipio</taxon>
    </lineage>
</organism>
<dbReference type="PROSITE" id="PS50887">
    <property type="entry name" value="GGDEF"/>
    <property type="match status" value="1"/>
</dbReference>
<dbReference type="InterPro" id="IPR029787">
    <property type="entry name" value="Nucleotide_cyclase"/>
</dbReference>
<dbReference type="PANTHER" id="PTHR45138">
    <property type="entry name" value="REGULATORY COMPONENTS OF SENSORY TRANSDUCTION SYSTEM"/>
    <property type="match status" value="1"/>
</dbReference>
<dbReference type="SMART" id="SM00065">
    <property type="entry name" value="GAF"/>
    <property type="match status" value="1"/>
</dbReference>
<gene>
    <name evidence="3" type="ORF">SAMN05660706_10969</name>
</gene>
<dbReference type="Gene3D" id="3.30.70.270">
    <property type="match status" value="1"/>
</dbReference>
<dbReference type="SUPFAM" id="SSF55073">
    <property type="entry name" value="Nucleotide cyclase"/>
    <property type="match status" value="1"/>
</dbReference>
<dbReference type="RefSeq" id="WP_092482768.1">
    <property type="nucleotide sequence ID" value="NZ_FOYM01000009.1"/>
</dbReference>
<evidence type="ECO:0000313" key="4">
    <source>
        <dbReference type="Proteomes" id="UP000199584"/>
    </source>
</evidence>
<sequence length="544" mass="60452">MRKTRRLHHILYNWLVIGLGFWLLAHIFPFLNLDLGREFLILVTLGVLAEWLAVVMPQGQLSGGFAVILASFLIYGPVATAWINGLATALGQGVANRGNPLRTTLFNSAQYVLAVLGANFVYVTAGGAADRGLDRVNVLPLALFILAYFFINQIMVYFYTLPARNGYPLFAWRDALRWDVLTYLLAVPFGILMGLLHAKTGIYGTALLFMPVLGVQFVLRYYVHLELANRELRVLYEVARRLGGSLNLQEILDLVLRETRRVINFHTGIIYLWSDDKECYLAGAVSGPYAELIRGSEVRKGEGFLGLAVENGDTLLVYDTREDVRSSGDIGLTQVHRSMVVVPLKAKTETLGLIVLGDKRPGFFEDKHLQTLTIFGGQAAVAIANARLYRKLEQCAVTDGLTGLYGFPYFYRRAAEELERAGHYGDDLSLAVLDIEHFGQINDRYGHLAGDAVLARVGRVIREEVRSCDLAARYGGGKFAVLMPRTGPSEAVHVVERLRLAVREYLFEVEDRRIPVRLRTGTATYPEQAADLEALIKAAGSDLN</sequence>
<keyword evidence="1" id="KW-1133">Transmembrane helix</keyword>
<dbReference type="InterPro" id="IPR050469">
    <property type="entry name" value="Diguanylate_Cyclase"/>
</dbReference>
<dbReference type="Pfam" id="PF13185">
    <property type="entry name" value="GAF_2"/>
    <property type="match status" value="1"/>
</dbReference>
<name>A0A1I6DDU9_9FIRM</name>
<dbReference type="GO" id="GO:0052621">
    <property type="term" value="F:diguanylate cyclase activity"/>
    <property type="evidence" value="ECO:0007669"/>
    <property type="project" value="TreeGrafter"/>
</dbReference>
<dbReference type="InterPro" id="IPR029016">
    <property type="entry name" value="GAF-like_dom_sf"/>
</dbReference>
<reference evidence="4" key="1">
    <citation type="submission" date="2016-10" db="EMBL/GenBank/DDBJ databases">
        <authorList>
            <person name="Varghese N."/>
            <person name="Submissions S."/>
        </authorList>
    </citation>
    <scope>NUCLEOTIDE SEQUENCE [LARGE SCALE GENOMIC DNA]</scope>
    <source>
        <strain evidence="4">DSM 3669</strain>
    </source>
</reference>
<feature type="transmembrane region" description="Helical" evidence="1">
    <location>
        <begin position="141"/>
        <end position="160"/>
    </location>
</feature>
<dbReference type="GO" id="GO:0005886">
    <property type="term" value="C:plasma membrane"/>
    <property type="evidence" value="ECO:0007669"/>
    <property type="project" value="TreeGrafter"/>
</dbReference>
<accession>A0A1I6DDU9</accession>
<dbReference type="SMART" id="SM00267">
    <property type="entry name" value="GGDEF"/>
    <property type="match status" value="1"/>
</dbReference>
<dbReference type="CDD" id="cd01949">
    <property type="entry name" value="GGDEF"/>
    <property type="match status" value="1"/>
</dbReference>
<evidence type="ECO:0000256" key="1">
    <source>
        <dbReference type="SAM" id="Phobius"/>
    </source>
</evidence>
<dbReference type="InterPro" id="IPR003018">
    <property type="entry name" value="GAF"/>
</dbReference>
<dbReference type="PANTHER" id="PTHR45138:SF9">
    <property type="entry name" value="DIGUANYLATE CYCLASE DGCM-RELATED"/>
    <property type="match status" value="1"/>
</dbReference>
<evidence type="ECO:0000313" key="3">
    <source>
        <dbReference type="EMBL" id="SFR03650.1"/>
    </source>
</evidence>
<keyword evidence="1" id="KW-0472">Membrane</keyword>
<feature type="transmembrane region" description="Helical" evidence="1">
    <location>
        <begin position="63"/>
        <end position="83"/>
    </location>
</feature>
<feature type="domain" description="GGDEF" evidence="2">
    <location>
        <begin position="426"/>
        <end position="544"/>
    </location>
</feature>
<keyword evidence="4" id="KW-1185">Reference proteome</keyword>
<feature type="transmembrane region" description="Helical" evidence="1">
    <location>
        <begin position="109"/>
        <end position="129"/>
    </location>
</feature>
<dbReference type="InterPro" id="IPR000160">
    <property type="entry name" value="GGDEF_dom"/>
</dbReference>
<protein>
    <submittedName>
        <fullName evidence="3">Diguanylate cyclase with GAF sensor</fullName>
    </submittedName>
</protein>
<dbReference type="AlphaFoldDB" id="A0A1I6DDU9"/>
<dbReference type="Pfam" id="PF00990">
    <property type="entry name" value="GGDEF"/>
    <property type="match status" value="1"/>
</dbReference>
<dbReference type="InterPro" id="IPR043128">
    <property type="entry name" value="Rev_trsase/Diguanyl_cyclase"/>
</dbReference>
<evidence type="ECO:0000259" key="2">
    <source>
        <dbReference type="PROSITE" id="PS50887"/>
    </source>
</evidence>
<dbReference type="SUPFAM" id="SSF55781">
    <property type="entry name" value="GAF domain-like"/>
    <property type="match status" value="1"/>
</dbReference>
<dbReference type="OrthoDB" id="9783388at2"/>
<proteinExistence type="predicted"/>
<feature type="transmembrane region" description="Helical" evidence="1">
    <location>
        <begin position="205"/>
        <end position="223"/>
    </location>
</feature>
<feature type="transmembrane region" description="Helical" evidence="1">
    <location>
        <begin position="180"/>
        <end position="198"/>
    </location>
</feature>
<keyword evidence="1" id="KW-0812">Transmembrane</keyword>
<dbReference type="NCBIfam" id="TIGR00254">
    <property type="entry name" value="GGDEF"/>
    <property type="match status" value="1"/>
</dbReference>
<dbReference type="Gene3D" id="3.30.450.40">
    <property type="match status" value="1"/>
</dbReference>
<dbReference type="STRING" id="39060.SAMN05660706_10969"/>
<dbReference type="Proteomes" id="UP000199584">
    <property type="component" value="Unassembled WGS sequence"/>
</dbReference>
<dbReference type="Pfam" id="PF20972">
    <property type="entry name" value="MASE9"/>
    <property type="match status" value="1"/>
</dbReference>